<evidence type="ECO:0000313" key="6">
    <source>
        <dbReference type="Proteomes" id="UP000199250"/>
    </source>
</evidence>
<evidence type="ECO:0000313" key="5">
    <source>
        <dbReference type="Proteomes" id="UP000199005"/>
    </source>
</evidence>
<evidence type="ECO:0000313" key="4">
    <source>
        <dbReference type="EMBL" id="SEP61297.1"/>
    </source>
</evidence>
<keyword evidence="1" id="KW-0472">Membrane</keyword>
<sequence length="160" mass="18382">MPNGEAMDGQRGFTYLGVLFLVALMGGALAAAGQLWSTASQRDRERDLLWIGNQYALALRSYYRNSPGIAQYPQSLEELLEDRRQIKRQRHLRRLYADPVTGGGEWGLVRSVDGRIAGVYSLSERRPLKTANFPPDWEFFEGMTRYADWQFVAEPFFRQE</sequence>
<accession>A0A1H8ZAL9</accession>
<dbReference type="STRING" id="170623.SAMN04244579_01321"/>
<evidence type="ECO:0000256" key="1">
    <source>
        <dbReference type="SAM" id="Phobius"/>
    </source>
</evidence>
<dbReference type="RefSeq" id="WP_090618809.1">
    <property type="nucleotide sequence ID" value="NZ_FNYO01000011.1"/>
</dbReference>
<feature type="transmembrane region" description="Helical" evidence="1">
    <location>
        <begin position="12"/>
        <end position="36"/>
    </location>
</feature>
<reference evidence="5 6" key="1">
    <citation type="submission" date="2016-10" db="EMBL/GenBank/DDBJ databases">
        <authorList>
            <person name="de Groot N.N."/>
        </authorList>
    </citation>
    <scope>NUCLEOTIDE SEQUENCE [LARGE SCALE GENOMIC DNA]</scope>
    <source>
        <strain evidence="2 5">DSM 1041</strain>
        <strain evidence="3 6">DSM 373</strain>
        <strain evidence="4 7">DSM 378</strain>
    </source>
</reference>
<dbReference type="OrthoDB" id="5608857at2"/>
<dbReference type="Proteomes" id="UP000199005">
    <property type="component" value="Unassembled WGS sequence"/>
</dbReference>
<keyword evidence="1" id="KW-1133">Transmembrane helix</keyword>
<name>A0A1H8ZAL9_9GAMM</name>
<dbReference type="Proteomes" id="UP000199250">
    <property type="component" value="Unassembled WGS sequence"/>
</dbReference>
<proteinExistence type="predicted"/>
<evidence type="ECO:0000313" key="3">
    <source>
        <dbReference type="EMBL" id="SEI64154.1"/>
    </source>
</evidence>
<dbReference type="EMBL" id="FNYQ01000013">
    <property type="protein sequence ID" value="SEI64154.1"/>
    <property type="molecule type" value="Genomic_DNA"/>
</dbReference>
<gene>
    <name evidence="3" type="ORF">SAMN04244572_01164</name>
    <name evidence="4" type="ORF">SAMN04244573_00177</name>
    <name evidence="2" type="ORF">SAMN04244579_01321</name>
</gene>
<protein>
    <submittedName>
        <fullName evidence="4">Type II secretory pathway, pseudopilin PulG</fullName>
    </submittedName>
</protein>
<evidence type="ECO:0000313" key="2">
    <source>
        <dbReference type="EMBL" id="SEI60318.1"/>
    </source>
</evidence>
<keyword evidence="1" id="KW-0812">Transmembrane</keyword>
<dbReference type="Proteomes" id="UP000199267">
    <property type="component" value="Unassembled WGS sequence"/>
</dbReference>
<organism evidence="4 7">
    <name type="scientific">Azotobacter beijerinckii</name>
    <dbReference type="NCBI Taxonomy" id="170623"/>
    <lineage>
        <taxon>Bacteria</taxon>
        <taxon>Pseudomonadati</taxon>
        <taxon>Pseudomonadota</taxon>
        <taxon>Gammaproteobacteria</taxon>
        <taxon>Pseudomonadales</taxon>
        <taxon>Pseudomonadaceae</taxon>
        <taxon>Azotobacter</taxon>
    </lineage>
</organism>
<dbReference type="EMBL" id="FNYO01000011">
    <property type="protein sequence ID" value="SEI60318.1"/>
    <property type="molecule type" value="Genomic_DNA"/>
</dbReference>
<dbReference type="EMBL" id="FOFJ01000001">
    <property type="protein sequence ID" value="SEP61297.1"/>
    <property type="molecule type" value="Genomic_DNA"/>
</dbReference>
<dbReference type="AlphaFoldDB" id="A0A1H8ZAL9"/>
<evidence type="ECO:0000313" key="7">
    <source>
        <dbReference type="Proteomes" id="UP000199267"/>
    </source>
</evidence>